<dbReference type="AlphaFoldDB" id="A0A8T8E7K3"/>
<protein>
    <submittedName>
        <fullName evidence="1">Uncharacterized protein</fullName>
    </submittedName>
</protein>
<keyword evidence="1" id="KW-0614">Plasmid</keyword>
<dbReference type="RefSeq" id="WP_204749471.1">
    <property type="nucleotide sequence ID" value="NZ_CP069189.1"/>
</dbReference>
<evidence type="ECO:0000313" key="2">
    <source>
        <dbReference type="Proteomes" id="UP000637819"/>
    </source>
</evidence>
<dbReference type="GO" id="GO:0046982">
    <property type="term" value="F:protein heterodimerization activity"/>
    <property type="evidence" value="ECO:0007669"/>
    <property type="project" value="InterPro"/>
</dbReference>
<reference evidence="1 2" key="1">
    <citation type="submission" date="2021-01" db="EMBL/GenBank/DDBJ databases">
        <title>Genome Sequence and Methylation Pattern of Haloterrigena salifodinae BOL5-1, An Extremely Halophilic Archaeon from a Bolivian Salt Mine.</title>
        <authorList>
            <person name="DasSarma P."/>
            <person name="Anton B.P."/>
            <person name="DasSarma S.L."/>
            <person name="von Ehrenheim H.A.L."/>
            <person name="Martinez F.L."/>
            <person name="Guzman D."/>
            <person name="Roberts R.J."/>
            <person name="DasSarma S."/>
        </authorList>
    </citation>
    <scope>NUCLEOTIDE SEQUENCE [LARGE SCALE GENOMIC DNA]</scope>
    <source>
        <strain evidence="1 2">BOL5-1</strain>
        <plasmid evidence="1 2">pHTS138</plasmid>
    </source>
</reference>
<dbReference type="OrthoDB" id="374811at2157"/>
<keyword evidence="2" id="KW-1185">Reference proteome</keyword>
<dbReference type="KEGG" id="hsal:JMJ58_21000"/>
<dbReference type="GeneID" id="62877658"/>
<name>A0A8T8E7K3_9EURY</name>
<sequence>MSDDPTDEHDPIKENPLHDLLRAYTPEDMQVGGDSSDYVKLQLENTIRVVWEEAVKNAKDRDRKTVEEQDVRAAYNEIFYPYTLLEEAATKMGEYQLELQRTADRSPILDMGVEDDE</sequence>
<dbReference type="EMBL" id="CP069189">
    <property type="protein sequence ID" value="QRV17436.1"/>
    <property type="molecule type" value="Genomic_DNA"/>
</dbReference>
<gene>
    <name evidence="1" type="ORF">JMJ58_21000</name>
</gene>
<geneLocation type="plasmid" evidence="1 2">
    <name>pHTS138</name>
</geneLocation>
<evidence type="ECO:0000313" key="1">
    <source>
        <dbReference type="EMBL" id="QRV17436.1"/>
    </source>
</evidence>
<dbReference type="InterPro" id="IPR009072">
    <property type="entry name" value="Histone-fold"/>
</dbReference>
<accession>A0A8T8E7K3</accession>
<proteinExistence type="predicted"/>
<organism evidence="1 2">
    <name type="scientific">Haloterrigena salifodinae</name>
    <dbReference type="NCBI Taxonomy" id="2675099"/>
    <lineage>
        <taxon>Archaea</taxon>
        <taxon>Methanobacteriati</taxon>
        <taxon>Methanobacteriota</taxon>
        <taxon>Stenosarchaea group</taxon>
        <taxon>Halobacteria</taxon>
        <taxon>Halobacteriales</taxon>
        <taxon>Natrialbaceae</taxon>
        <taxon>Haloterrigena</taxon>
    </lineage>
</organism>
<dbReference type="Proteomes" id="UP000637819">
    <property type="component" value="Plasmid pHTS138"/>
</dbReference>
<dbReference type="Gene3D" id="1.10.20.10">
    <property type="entry name" value="Histone, subunit A"/>
    <property type="match status" value="1"/>
</dbReference>
<dbReference type="SUPFAM" id="SSF47113">
    <property type="entry name" value="Histone-fold"/>
    <property type="match status" value="1"/>
</dbReference>